<feature type="domain" description="NodB homology" evidence="3">
    <location>
        <begin position="64"/>
        <end position="173"/>
    </location>
</feature>
<dbReference type="InterPro" id="IPR051398">
    <property type="entry name" value="Polysacch_Deacetylase"/>
</dbReference>
<reference evidence="4 5" key="1">
    <citation type="submission" date="2016-10" db="EMBL/GenBank/DDBJ databases">
        <authorList>
            <person name="Varghese N."/>
            <person name="Submissions S."/>
        </authorList>
    </citation>
    <scope>NUCLEOTIDE SEQUENCE [LARGE SCALE GENOMIC DNA]</scope>
    <source>
        <strain evidence="4 5">DSM 1741</strain>
    </source>
</reference>
<dbReference type="OrthoDB" id="9814639at2"/>
<comment type="caution">
    <text evidence="4">The sequence shown here is derived from an EMBL/GenBank/DDBJ whole genome shotgun (WGS) entry which is preliminary data.</text>
</comment>
<dbReference type="SUPFAM" id="SSF88713">
    <property type="entry name" value="Glycoside hydrolase/deacetylase"/>
    <property type="match status" value="1"/>
</dbReference>
<dbReference type="InterPro" id="IPR002509">
    <property type="entry name" value="NODB_dom"/>
</dbReference>
<dbReference type="Gene3D" id="3.20.20.370">
    <property type="entry name" value="Glycoside hydrolase/deacetylase"/>
    <property type="match status" value="1"/>
</dbReference>
<dbReference type="GO" id="GO:0016810">
    <property type="term" value="F:hydrolase activity, acting on carbon-nitrogen (but not peptide) bonds"/>
    <property type="evidence" value="ECO:0007669"/>
    <property type="project" value="InterPro"/>
</dbReference>
<evidence type="ECO:0000259" key="3">
    <source>
        <dbReference type="Pfam" id="PF01522"/>
    </source>
</evidence>
<dbReference type="EMBL" id="FOTO01000002">
    <property type="protein sequence ID" value="SFL47362.1"/>
    <property type="molecule type" value="Genomic_DNA"/>
</dbReference>
<dbReference type="Pfam" id="PF01522">
    <property type="entry name" value="Polysacc_deac_1"/>
    <property type="match status" value="1"/>
</dbReference>
<sequence length="333" mass="36353">MSVISIAQALLGTSIPVLCYHQVRPDSGMTPEKFGRHLDLIKKLGFQTISLANLHRIIQGQTPQSGPSVVITFDDCTLDNWVYAVPQLLRRNMHGVFFAITDFIQPGPTRLQADQKTAPLPVPAFGDIMQQALSGNCDGFMNEAEIRAVVHDLGMEVYSHSATHQACFTRAKQTGTLGENRHWSHAALCGQDADADSAVHPVGSAYAHAGFGLDGNGRPLTLKTDQERLAFCVTDFSAAKAKLEDLLDQPCPFLCLPWGEYDDITLAAAKKAGYEGVLNLEAGHVGPGIDPMRIGRLAVKDRKTLPWLGLKTLLLAHRTLAPWAQRRNVGRRT</sequence>
<evidence type="ECO:0000313" key="4">
    <source>
        <dbReference type="EMBL" id="SFL47362.1"/>
    </source>
</evidence>
<keyword evidence="2" id="KW-0732">Signal</keyword>
<dbReference type="GO" id="GO:0005975">
    <property type="term" value="P:carbohydrate metabolic process"/>
    <property type="evidence" value="ECO:0007669"/>
    <property type="project" value="InterPro"/>
</dbReference>
<dbReference type="PANTHER" id="PTHR34216">
    <property type="match status" value="1"/>
</dbReference>
<evidence type="ECO:0000256" key="2">
    <source>
        <dbReference type="ARBA" id="ARBA00022729"/>
    </source>
</evidence>
<accession>A0A8G2C1C2</accession>
<protein>
    <submittedName>
        <fullName evidence="4">Polysaccharide deacetylase</fullName>
    </submittedName>
</protein>
<evidence type="ECO:0000313" key="5">
    <source>
        <dbReference type="Proteomes" id="UP000199581"/>
    </source>
</evidence>
<dbReference type="PANTHER" id="PTHR34216:SF3">
    <property type="entry name" value="POLY-BETA-1,6-N-ACETYL-D-GLUCOSAMINE N-DEACETYLASE"/>
    <property type="match status" value="1"/>
</dbReference>
<dbReference type="RefSeq" id="WP_092190162.1">
    <property type="nucleotide sequence ID" value="NZ_FOTO01000002.1"/>
</dbReference>
<gene>
    <name evidence="4" type="ORF">SAMN05421830_102335</name>
</gene>
<keyword evidence="5" id="KW-1185">Reference proteome</keyword>
<organism evidence="4 5">
    <name type="scientific">Desulfomicrobium norvegicum (strain DSM 1741 / NCIMB 8310)</name>
    <name type="common">Desulfovibrio baculatus (strain Norway 4)</name>
    <name type="synonym">Desulfovibrio desulfuricans (strain Norway 4)</name>
    <dbReference type="NCBI Taxonomy" id="52561"/>
    <lineage>
        <taxon>Bacteria</taxon>
        <taxon>Pseudomonadati</taxon>
        <taxon>Thermodesulfobacteriota</taxon>
        <taxon>Desulfovibrionia</taxon>
        <taxon>Desulfovibrionales</taxon>
        <taxon>Desulfomicrobiaceae</taxon>
        <taxon>Desulfomicrobium</taxon>
    </lineage>
</organism>
<evidence type="ECO:0000256" key="1">
    <source>
        <dbReference type="ARBA" id="ARBA00004613"/>
    </source>
</evidence>
<comment type="subcellular location">
    <subcellularLocation>
        <location evidence="1">Secreted</location>
    </subcellularLocation>
</comment>
<dbReference type="AlphaFoldDB" id="A0A8G2C1C2"/>
<dbReference type="Proteomes" id="UP000199581">
    <property type="component" value="Unassembled WGS sequence"/>
</dbReference>
<dbReference type="GO" id="GO:0005576">
    <property type="term" value="C:extracellular region"/>
    <property type="evidence" value="ECO:0007669"/>
    <property type="project" value="UniProtKB-SubCell"/>
</dbReference>
<dbReference type="InterPro" id="IPR011330">
    <property type="entry name" value="Glyco_hydro/deAcase_b/a-brl"/>
</dbReference>
<proteinExistence type="predicted"/>
<name>A0A8G2C1C2_DESNO</name>